<keyword evidence="3" id="KW-1185">Reference proteome</keyword>
<evidence type="ECO:0000313" key="3">
    <source>
        <dbReference type="Proteomes" id="UP000747110"/>
    </source>
</evidence>
<dbReference type="OrthoDB" id="10428513at2759"/>
<gene>
    <name evidence="2" type="ORF">Vretifemale_10049</name>
</gene>
<feature type="compositionally biased region" description="Polar residues" evidence="1">
    <location>
        <begin position="221"/>
        <end position="233"/>
    </location>
</feature>
<feature type="region of interest" description="Disordered" evidence="1">
    <location>
        <begin position="209"/>
        <end position="233"/>
    </location>
</feature>
<dbReference type="EMBL" id="BNCP01000020">
    <property type="protein sequence ID" value="GIL81139.1"/>
    <property type="molecule type" value="Genomic_DNA"/>
</dbReference>
<dbReference type="AlphaFoldDB" id="A0A8J4FMF1"/>
<proteinExistence type="predicted"/>
<evidence type="ECO:0000256" key="1">
    <source>
        <dbReference type="SAM" id="MobiDB-lite"/>
    </source>
</evidence>
<dbReference type="Proteomes" id="UP000747110">
    <property type="component" value="Unassembled WGS sequence"/>
</dbReference>
<evidence type="ECO:0000313" key="2">
    <source>
        <dbReference type="EMBL" id="GIL81139.1"/>
    </source>
</evidence>
<sequence>MDAHTPVGSLDTWLLDRPKSAAPTTALRSANDALRNCGKEASAPMPIPRTHNARAVNTRGSLNPETCSSSLAPWVAQRGWLGEEAIHLTHMEANLSSDLVREGTVRRGRHLDMPSPLGQHASITLAPRDPGCMGRWEGVVSTAASLPLFTTREVSPMSLASLCRALSSPAQRGETLAFPATDSVTCATKLGRPLIRQCSVLPSPSVGSVSASEPSLALGGTRSSITASPTPVTTDRPTWAVCERACPADGLVGIRAESTTIPYCGLSNRSAAATAACELTERPAAVPAVANVPVRAGLSTKRGLYEGTVRGGSTRNTWRYIGCCTAAG</sequence>
<protein>
    <submittedName>
        <fullName evidence="2">Uncharacterized protein</fullName>
    </submittedName>
</protein>
<reference evidence="2" key="1">
    <citation type="journal article" date="2021" name="Proc. Natl. Acad. Sci. U.S.A.">
        <title>Three genomes in the algal genus Volvox reveal the fate of a haploid sex-determining region after a transition to homothallism.</title>
        <authorList>
            <person name="Yamamoto K."/>
            <person name="Hamaji T."/>
            <person name="Kawai-Toyooka H."/>
            <person name="Matsuzaki R."/>
            <person name="Takahashi F."/>
            <person name="Nishimura Y."/>
            <person name="Kawachi M."/>
            <person name="Noguchi H."/>
            <person name="Minakuchi Y."/>
            <person name="Umen J.G."/>
            <person name="Toyoda A."/>
            <person name="Nozaki H."/>
        </authorList>
    </citation>
    <scope>NUCLEOTIDE SEQUENCE</scope>
    <source>
        <strain evidence="2">NIES-3786</strain>
    </source>
</reference>
<accession>A0A8J4FMF1</accession>
<comment type="caution">
    <text evidence="2">The sequence shown here is derived from an EMBL/GenBank/DDBJ whole genome shotgun (WGS) entry which is preliminary data.</text>
</comment>
<name>A0A8J4FMF1_9CHLO</name>
<organism evidence="2 3">
    <name type="scientific">Volvox reticuliferus</name>
    <dbReference type="NCBI Taxonomy" id="1737510"/>
    <lineage>
        <taxon>Eukaryota</taxon>
        <taxon>Viridiplantae</taxon>
        <taxon>Chlorophyta</taxon>
        <taxon>core chlorophytes</taxon>
        <taxon>Chlorophyceae</taxon>
        <taxon>CS clade</taxon>
        <taxon>Chlamydomonadales</taxon>
        <taxon>Volvocaceae</taxon>
        <taxon>Volvox</taxon>
    </lineage>
</organism>